<gene>
    <name evidence="3" type="ORF">E0486_16795</name>
</gene>
<dbReference type="PANTHER" id="PTHR30336">
    <property type="entry name" value="INNER MEMBRANE PROTEIN, PROBABLE PERMEASE"/>
    <property type="match status" value="1"/>
</dbReference>
<sequence length="253" mass="28558">MFLLLKIILLFFRPLIWVVILLLWAWFTKKPHWKRRLFGAGLITLLFFSNPAIINALYRAYEPDPVAMEKTGQYTAGIVLGGFVNYNLRDDAGYFNAASDRFIQAALLYKTGHLRKLIIPAGNGYLVKHGFQEAAWAKERLVQLGIPEGDIYTDVRSRNTLENAQNTKKIIDSLHLPGPFLLISSASHLPRARPVFEKQGIPVTIFPCDFVSRGVGNNVVEDYILPQATALKNWDALIKEWLGVLTYKITGKG</sequence>
<dbReference type="InterPro" id="IPR051599">
    <property type="entry name" value="Cell_Envelope_Assoc"/>
</dbReference>
<dbReference type="Pfam" id="PF02698">
    <property type="entry name" value="DUF218"/>
    <property type="match status" value="1"/>
</dbReference>
<dbReference type="Gene3D" id="3.40.50.620">
    <property type="entry name" value="HUPs"/>
    <property type="match status" value="1"/>
</dbReference>
<protein>
    <submittedName>
        <fullName evidence="3">YdcF family protein</fullName>
    </submittedName>
</protein>
<name>A0A4R4DVU1_9BACT</name>
<feature type="transmembrane region" description="Helical" evidence="1">
    <location>
        <begin position="6"/>
        <end position="25"/>
    </location>
</feature>
<dbReference type="AlphaFoldDB" id="A0A4R4DVU1"/>
<proteinExistence type="predicted"/>
<keyword evidence="1" id="KW-0472">Membrane</keyword>
<dbReference type="Proteomes" id="UP000295164">
    <property type="component" value="Unassembled WGS sequence"/>
</dbReference>
<comment type="caution">
    <text evidence="3">The sequence shown here is derived from an EMBL/GenBank/DDBJ whole genome shotgun (WGS) entry which is preliminary data.</text>
</comment>
<feature type="transmembrane region" description="Helical" evidence="1">
    <location>
        <begin position="37"/>
        <end position="58"/>
    </location>
</feature>
<evidence type="ECO:0000256" key="1">
    <source>
        <dbReference type="SAM" id="Phobius"/>
    </source>
</evidence>
<accession>A0A4R4DVU1</accession>
<evidence type="ECO:0000313" key="4">
    <source>
        <dbReference type="Proteomes" id="UP000295164"/>
    </source>
</evidence>
<keyword evidence="1" id="KW-1133">Transmembrane helix</keyword>
<dbReference type="RefSeq" id="WP_131853919.1">
    <property type="nucleotide sequence ID" value="NZ_SKFH01000044.1"/>
</dbReference>
<dbReference type="InterPro" id="IPR014729">
    <property type="entry name" value="Rossmann-like_a/b/a_fold"/>
</dbReference>
<dbReference type="EMBL" id="SKFH01000044">
    <property type="protein sequence ID" value="TCZ66397.1"/>
    <property type="molecule type" value="Genomic_DNA"/>
</dbReference>
<keyword evidence="1" id="KW-0812">Transmembrane</keyword>
<evidence type="ECO:0000259" key="2">
    <source>
        <dbReference type="Pfam" id="PF02698"/>
    </source>
</evidence>
<keyword evidence="4" id="KW-1185">Reference proteome</keyword>
<dbReference type="OrthoDB" id="9782395at2"/>
<dbReference type="GO" id="GO:0043164">
    <property type="term" value="P:Gram-negative-bacterium-type cell wall biogenesis"/>
    <property type="evidence" value="ECO:0007669"/>
    <property type="project" value="TreeGrafter"/>
</dbReference>
<evidence type="ECO:0000313" key="3">
    <source>
        <dbReference type="EMBL" id="TCZ66397.1"/>
    </source>
</evidence>
<organism evidence="3 4">
    <name type="scientific">Flaviaesturariibacter aridisoli</name>
    <dbReference type="NCBI Taxonomy" id="2545761"/>
    <lineage>
        <taxon>Bacteria</taxon>
        <taxon>Pseudomonadati</taxon>
        <taxon>Bacteroidota</taxon>
        <taxon>Chitinophagia</taxon>
        <taxon>Chitinophagales</taxon>
        <taxon>Chitinophagaceae</taxon>
        <taxon>Flaviaestuariibacter</taxon>
    </lineage>
</organism>
<dbReference type="CDD" id="cd06259">
    <property type="entry name" value="YdcF-like"/>
    <property type="match status" value="1"/>
</dbReference>
<dbReference type="GO" id="GO:0000270">
    <property type="term" value="P:peptidoglycan metabolic process"/>
    <property type="evidence" value="ECO:0007669"/>
    <property type="project" value="TreeGrafter"/>
</dbReference>
<dbReference type="InterPro" id="IPR003848">
    <property type="entry name" value="DUF218"/>
</dbReference>
<dbReference type="PANTHER" id="PTHR30336:SF4">
    <property type="entry name" value="ENVELOPE BIOGENESIS FACTOR ELYC"/>
    <property type="match status" value="1"/>
</dbReference>
<reference evidence="3 4" key="1">
    <citation type="submission" date="2019-03" db="EMBL/GenBank/DDBJ databases">
        <authorList>
            <person name="Kim M.K.M."/>
        </authorList>
    </citation>
    <scope>NUCLEOTIDE SEQUENCE [LARGE SCALE GENOMIC DNA]</scope>
    <source>
        <strain evidence="3 4">17J68-15</strain>
    </source>
</reference>
<feature type="domain" description="DUF218" evidence="2">
    <location>
        <begin position="77"/>
        <end position="243"/>
    </location>
</feature>
<dbReference type="GO" id="GO:0005886">
    <property type="term" value="C:plasma membrane"/>
    <property type="evidence" value="ECO:0007669"/>
    <property type="project" value="TreeGrafter"/>
</dbReference>